<evidence type="ECO:0000313" key="2">
    <source>
        <dbReference type="EMBL" id="CAD9571553.1"/>
    </source>
</evidence>
<dbReference type="EMBL" id="HBGZ01000950">
    <property type="protein sequence ID" value="CAD9571553.1"/>
    <property type="molecule type" value="Transcribed_RNA"/>
</dbReference>
<name>A0A7S2P0J3_9STRA</name>
<reference evidence="2" key="1">
    <citation type="submission" date="2021-01" db="EMBL/GenBank/DDBJ databases">
        <authorList>
            <person name="Corre E."/>
            <person name="Pelletier E."/>
            <person name="Niang G."/>
            <person name="Scheremetjew M."/>
            <person name="Finn R."/>
            <person name="Kale V."/>
            <person name="Holt S."/>
            <person name="Cochrane G."/>
            <person name="Meng A."/>
            <person name="Brown T."/>
            <person name="Cohen L."/>
        </authorList>
    </citation>
    <scope>NUCLEOTIDE SEQUENCE</scope>
    <source>
        <strain evidence="2">SM1012Den-03</strain>
    </source>
</reference>
<feature type="region of interest" description="Disordered" evidence="1">
    <location>
        <begin position="24"/>
        <end position="66"/>
    </location>
</feature>
<dbReference type="AlphaFoldDB" id="A0A7S2P0J3"/>
<organism evidence="2">
    <name type="scientific">Skeletonema marinoi</name>
    <dbReference type="NCBI Taxonomy" id="267567"/>
    <lineage>
        <taxon>Eukaryota</taxon>
        <taxon>Sar</taxon>
        <taxon>Stramenopiles</taxon>
        <taxon>Ochrophyta</taxon>
        <taxon>Bacillariophyta</taxon>
        <taxon>Coscinodiscophyceae</taxon>
        <taxon>Thalassiosirophycidae</taxon>
        <taxon>Thalassiosirales</taxon>
        <taxon>Skeletonemataceae</taxon>
        <taxon>Skeletonema</taxon>
        <taxon>Skeletonema marinoi-dohrnii complex</taxon>
    </lineage>
</organism>
<sequence>MCVVVSPIPTRLYRRSASYPCNKRTATHSILQPPSAVQPPLKKKTTYHQQPAPPRQQRKQQRQHRVTFSTSSSLHIVANLTFHYKHILWLTSEEIQRKKRKIALFTYLLKSKRIDKAEFDEVLLMGLEKHLHDDNSGNGSDGGSGSSRQELFVCVLNEQRRQGNFGIQDVEALAMISRGMSQRARDRARIIGVLQSL</sequence>
<gene>
    <name evidence="2" type="ORF">SMAR0320_LOCUS709</name>
</gene>
<proteinExistence type="predicted"/>
<protein>
    <submittedName>
        <fullName evidence="2">Uncharacterized protein</fullName>
    </submittedName>
</protein>
<feature type="compositionally biased region" description="Basic residues" evidence="1">
    <location>
        <begin position="56"/>
        <end position="65"/>
    </location>
</feature>
<evidence type="ECO:0000256" key="1">
    <source>
        <dbReference type="SAM" id="MobiDB-lite"/>
    </source>
</evidence>
<accession>A0A7S2P0J3</accession>